<reference evidence="1" key="1">
    <citation type="submission" date="2015-09" db="EMBL/GenBank/DDBJ databases">
        <title>Draft Genome Sequences of Two Novel Amoeba-resistant Intranuclear Bacteria, Candidatus Berkiella cookevillensis and Candidatus Berkiella aquae.</title>
        <authorList>
            <person name="Mehari Y.T."/>
            <person name="Arivett B.A."/>
            <person name="Farone A.L."/>
            <person name="Gunderson J.H."/>
            <person name="Farone M.B."/>
        </authorList>
    </citation>
    <scope>NUCLEOTIDE SEQUENCE [LARGE SCALE GENOMIC DNA]</scope>
    <source>
        <strain evidence="1">CC99</strain>
    </source>
</reference>
<sequence>MSNDGPVKIEDKQIIDMPFLYPDRILELSKKSALSSKIEIEPAVKATAKEVIESSMDSIDDEFDLSEDELEFLSPGEASESQARVDLSSKAADDIVIEEHKLSLLDFLIARSGYPIQDIENYSEHYRLQFENIILEKDGIFEKFFLAVQNNIELLSAEKGNEKKSKATITKEAREKALVDFGPAIFSRLGAYYAKDSKYYFEQNELAVELSAYFLKQLYQTPVVAKKMLQSHKNKVDAHHKIKLAELQERLPTTFYGEISELALIKDDFDLFLLSPSVLSLAQNQPFKFVEPSFSRGSLLLELQEVLERSHNLFRVKHGCSQRDMLSSVSSDVEYYDIWSEIETPEHELAERFSRISFERETEMLPSEFLNIKIRYFSDFLFQNNFDFNILNNLNAVEKIYIVKKFVIDTVNNILKPNLLSEIKANEGKIKAVKLQLTQARKRVEDKYLKDNHGGKALKDLSKELGKGAAEISANIKAQVEVDEECIRLNGTLVALENKQALASLDAIEKAAQEFKDEFIHLYHPEILVVKKALEKSYKELCDAQKATEVFLKTGGTTSCLTFLPIKISSDSPGPDRYECLVAMAGAEIQETDDAINAHALLEAFSAGLEQFNDFTFRYVGQSSHALDLLLKQIGKGLSGREYALSSMKQDILPVYEKSCAEKRLINELIALFSSYGEQVQVLGCDNIALPKYIDTTPERQKALAPVVEEPVCDDKKAKKKQASNKEDSSKKGSNYFTIDAKLSNEKDDITYLSAEHITCCSSCQAQKPAVMTVLFNALRQSEKLAEKQRVLLSAMPVKEEEKVSIVNADARHCGMQSGVIESKDARKTLVCSM</sequence>
<evidence type="ECO:0000313" key="1">
    <source>
        <dbReference type="EMBL" id="KRG19951.1"/>
    </source>
</evidence>
<proteinExistence type="predicted"/>
<protein>
    <submittedName>
        <fullName evidence="1">Uncharacterized protein</fullName>
    </submittedName>
</protein>
<reference evidence="2" key="3">
    <citation type="submission" date="2021-06" db="EMBL/GenBank/DDBJ databases">
        <title>Genomic Description and Analysis of Intracellular Bacteria, Candidatus Berkiella cookevillensis and Candidatus Berkiella aquae.</title>
        <authorList>
            <person name="Kidane D.T."/>
            <person name="Mehari Y.T."/>
            <person name="Rice F.C."/>
            <person name="Arivett B.A."/>
            <person name="Farone A.L."/>
            <person name="Berk S.G."/>
            <person name="Farone M.B."/>
        </authorList>
    </citation>
    <scope>NUCLEOTIDE SEQUENCE</scope>
    <source>
        <strain evidence="2">CC99</strain>
    </source>
</reference>
<accession>A0A0Q9YHA4</accession>
<gene>
    <name evidence="1" type="ORF">CC99x_00172</name>
    <name evidence="2" type="ORF">CC99x_006070</name>
</gene>
<evidence type="ECO:0000313" key="3">
    <source>
        <dbReference type="Proteomes" id="UP000051494"/>
    </source>
</evidence>
<dbReference type="RefSeq" id="WP_057622674.1">
    <property type="nucleotide sequence ID" value="NZ_LKHV02000001.1"/>
</dbReference>
<reference evidence="2" key="2">
    <citation type="journal article" date="2016" name="Genome Announc.">
        <title>Draft Genome Sequences of Two Novel Amoeba-Resistant Intranuclear Bacteria, 'Candidatus Berkiella cookevillensis' and 'Candidatus Berkiella aquae'.</title>
        <authorList>
            <person name="Mehari Y.T."/>
            <person name="Arivett B.A."/>
            <person name="Farone A.L."/>
            <person name="Gunderson J.H."/>
            <person name="Farone M.B."/>
        </authorList>
    </citation>
    <scope>NUCLEOTIDE SEQUENCE</scope>
    <source>
        <strain evidence="2">CC99</strain>
    </source>
</reference>
<comment type="caution">
    <text evidence="1">The sequence shown here is derived from an EMBL/GenBank/DDBJ whole genome shotgun (WGS) entry which is preliminary data.</text>
</comment>
<evidence type="ECO:0000313" key="2">
    <source>
        <dbReference type="EMBL" id="MCS5708471.1"/>
    </source>
</evidence>
<name>A0A0Q9YHA4_9GAMM</name>
<dbReference type="EMBL" id="LKHV02000001">
    <property type="protein sequence ID" value="MCS5708471.1"/>
    <property type="molecule type" value="Genomic_DNA"/>
</dbReference>
<dbReference type="AlphaFoldDB" id="A0A0Q9YHA4"/>
<dbReference type="Proteomes" id="UP000051494">
    <property type="component" value="Unassembled WGS sequence"/>
</dbReference>
<dbReference type="STRING" id="437022.CC99x_00172"/>
<keyword evidence="3" id="KW-1185">Reference proteome</keyword>
<dbReference type="EMBL" id="LKHV01000001">
    <property type="protein sequence ID" value="KRG19951.1"/>
    <property type="molecule type" value="Genomic_DNA"/>
</dbReference>
<organism evidence="1">
    <name type="scientific">Candidatus Berkiella cookevillensis</name>
    <dbReference type="NCBI Taxonomy" id="437022"/>
    <lineage>
        <taxon>Bacteria</taxon>
        <taxon>Pseudomonadati</taxon>
        <taxon>Pseudomonadota</taxon>
        <taxon>Gammaproteobacteria</taxon>
        <taxon>Candidatus Berkiellales</taxon>
        <taxon>Candidatus Berkiellaceae</taxon>
        <taxon>Candidatus Berkiella</taxon>
    </lineage>
</organism>